<dbReference type="PATRIC" id="fig|1096930.3.peg.2743"/>
<dbReference type="AlphaFoldDB" id="T0HBN0"/>
<gene>
    <name evidence="2" type="ORF">L284_13790</name>
</gene>
<accession>T0HBN0</accession>
<reference evidence="2 3" key="1">
    <citation type="journal article" date="2013" name="Genome Announc.">
        <title>Genome Sequence of Novosphingobium lindaniclasticum LE124T, Isolated from a Hexachlorocyclohexane Dumpsite.</title>
        <authorList>
            <person name="Saxena A."/>
            <person name="Nayyar N."/>
            <person name="Sangwan N."/>
            <person name="Kumari R."/>
            <person name="Khurana J.P."/>
            <person name="Lal R."/>
        </authorList>
    </citation>
    <scope>NUCLEOTIDE SEQUENCE [LARGE SCALE GENOMIC DNA]</scope>
    <source>
        <strain evidence="2 3">LE124</strain>
    </source>
</reference>
<dbReference type="eggNOG" id="COG0400">
    <property type="taxonomic scope" value="Bacteria"/>
</dbReference>
<dbReference type="Proteomes" id="UP000015527">
    <property type="component" value="Unassembled WGS sequence"/>
</dbReference>
<organism evidence="2 3">
    <name type="scientific">Novosphingobium lindaniclasticum LE124</name>
    <dbReference type="NCBI Taxonomy" id="1096930"/>
    <lineage>
        <taxon>Bacteria</taxon>
        <taxon>Pseudomonadati</taxon>
        <taxon>Pseudomonadota</taxon>
        <taxon>Alphaproteobacteria</taxon>
        <taxon>Sphingomonadales</taxon>
        <taxon>Sphingomonadaceae</taxon>
        <taxon>Novosphingobium</taxon>
    </lineage>
</organism>
<dbReference type="OrthoDB" id="7165362at2"/>
<dbReference type="Pfam" id="PF12697">
    <property type="entry name" value="Abhydrolase_6"/>
    <property type="match status" value="1"/>
</dbReference>
<dbReference type="RefSeq" id="WP_021234585.1">
    <property type="nucleotide sequence ID" value="NZ_ATHL01000086.1"/>
</dbReference>
<sequence length="206" mass="22856">MKLLFAHGWGFDRSFWKPLADLLADLPHAIDDRGYFGSAQGAFVDGPCLAVTHSFGTMLVLREPPPGLMGIVAINGFDRFSARPDRAGVPLRVLDRMLRRFGEDPRAVLTEFRRQCGADAEFGEFDAVLLREDLVRLRDEEAPLPSVPVLSLQGGRDPLLPEAMRTQVFRNASVRRMDFATGGHLLPLEAPEFCAKVVRDMIGARP</sequence>
<comment type="caution">
    <text evidence="2">The sequence shown here is derived from an EMBL/GenBank/DDBJ whole genome shotgun (WGS) entry which is preliminary data.</text>
</comment>
<dbReference type="EMBL" id="ATHL01000086">
    <property type="protein sequence ID" value="EQB13741.1"/>
    <property type="molecule type" value="Genomic_DNA"/>
</dbReference>
<evidence type="ECO:0000313" key="3">
    <source>
        <dbReference type="Proteomes" id="UP000015527"/>
    </source>
</evidence>
<name>T0HBN0_9SPHN</name>
<evidence type="ECO:0000313" key="2">
    <source>
        <dbReference type="EMBL" id="EQB13741.1"/>
    </source>
</evidence>
<feature type="domain" description="AB hydrolase-1" evidence="1">
    <location>
        <begin position="3"/>
        <end position="196"/>
    </location>
</feature>
<dbReference type="InterPro" id="IPR029058">
    <property type="entry name" value="AB_hydrolase_fold"/>
</dbReference>
<proteinExistence type="predicted"/>
<protein>
    <recommendedName>
        <fullName evidence="1">AB hydrolase-1 domain-containing protein</fullName>
    </recommendedName>
</protein>
<keyword evidence="3" id="KW-1185">Reference proteome</keyword>
<dbReference type="InterPro" id="IPR000073">
    <property type="entry name" value="AB_hydrolase_1"/>
</dbReference>
<dbReference type="Gene3D" id="3.40.50.1820">
    <property type="entry name" value="alpha/beta hydrolase"/>
    <property type="match status" value="1"/>
</dbReference>
<evidence type="ECO:0000259" key="1">
    <source>
        <dbReference type="Pfam" id="PF12697"/>
    </source>
</evidence>
<dbReference type="SUPFAM" id="SSF53474">
    <property type="entry name" value="alpha/beta-Hydrolases"/>
    <property type="match status" value="1"/>
</dbReference>